<gene>
    <name evidence="7" type="ORF">FCK90_12705</name>
</gene>
<comment type="similarity">
    <text evidence="1 4">Belongs to the D-isomer specific 2-hydroxyacid dehydrogenase family.</text>
</comment>
<protein>
    <submittedName>
        <fullName evidence="7">Hydroxyacid dehydrogenase</fullName>
    </submittedName>
</protein>
<evidence type="ECO:0000256" key="2">
    <source>
        <dbReference type="ARBA" id="ARBA00023002"/>
    </source>
</evidence>
<evidence type="ECO:0000259" key="5">
    <source>
        <dbReference type="Pfam" id="PF00389"/>
    </source>
</evidence>
<dbReference type="Pfam" id="PF00389">
    <property type="entry name" value="2-Hacid_dh"/>
    <property type="match status" value="1"/>
</dbReference>
<dbReference type="GO" id="GO:0016616">
    <property type="term" value="F:oxidoreductase activity, acting on the CH-OH group of donors, NAD or NADP as acceptor"/>
    <property type="evidence" value="ECO:0007669"/>
    <property type="project" value="InterPro"/>
</dbReference>
<feature type="domain" description="D-isomer specific 2-hydroxyacid dehydrogenase catalytic" evidence="5">
    <location>
        <begin position="19"/>
        <end position="313"/>
    </location>
</feature>
<evidence type="ECO:0000259" key="6">
    <source>
        <dbReference type="Pfam" id="PF02826"/>
    </source>
</evidence>
<dbReference type="SUPFAM" id="SSF52283">
    <property type="entry name" value="Formate/glycerate dehydrogenase catalytic domain-like"/>
    <property type="match status" value="1"/>
</dbReference>
<feature type="domain" description="D-isomer specific 2-hydroxyacid dehydrogenase NAD-binding" evidence="6">
    <location>
        <begin position="111"/>
        <end position="281"/>
    </location>
</feature>
<dbReference type="OrthoDB" id="117809at2"/>
<name>A0A5J5KX26_9MICC</name>
<evidence type="ECO:0000256" key="4">
    <source>
        <dbReference type="RuleBase" id="RU003719"/>
    </source>
</evidence>
<evidence type="ECO:0000256" key="1">
    <source>
        <dbReference type="ARBA" id="ARBA00005854"/>
    </source>
</evidence>
<dbReference type="PANTHER" id="PTHR42789:SF1">
    <property type="entry name" value="D-ISOMER SPECIFIC 2-HYDROXYACID DEHYDROGENASE FAMILY PROTEIN (AFU_ORTHOLOGUE AFUA_6G10090)"/>
    <property type="match status" value="1"/>
</dbReference>
<dbReference type="InterPro" id="IPR006139">
    <property type="entry name" value="D-isomer_2_OHA_DH_cat_dom"/>
</dbReference>
<accession>A0A5J5KX26</accession>
<dbReference type="InterPro" id="IPR006140">
    <property type="entry name" value="D-isomer_DH_NAD-bd"/>
</dbReference>
<dbReference type="EMBL" id="SZWF01000021">
    <property type="protein sequence ID" value="KAA9393361.1"/>
    <property type="molecule type" value="Genomic_DNA"/>
</dbReference>
<dbReference type="PROSITE" id="PS00671">
    <property type="entry name" value="D_2_HYDROXYACID_DH_3"/>
    <property type="match status" value="1"/>
</dbReference>
<evidence type="ECO:0000256" key="3">
    <source>
        <dbReference type="ARBA" id="ARBA00023027"/>
    </source>
</evidence>
<dbReference type="InterPro" id="IPR029753">
    <property type="entry name" value="D-isomer_DH_CS"/>
</dbReference>
<proteinExistence type="inferred from homology"/>
<dbReference type="InterPro" id="IPR050857">
    <property type="entry name" value="D-2-hydroxyacid_DH"/>
</dbReference>
<dbReference type="Pfam" id="PF02826">
    <property type="entry name" value="2-Hacid_dh_C"/>
    <property type="match status" value="1"/>
</dbReference>
<sequence>MAHVLVTTDYLRPGDTVHRLLTDAGHSVAYDPSSGPRREADALTLFDGADAAILASEPVTPEMLNAATALKVIARSGVGFDSVDIQAATDHGIWVCNTPGVNHHAVAELAMGLMLTIARRLDAVIPAVRSGQWPRTAGTELHGRTLGIVGFGASGRATAELGRAFGMEVLVSTRYPGQDTEGLEFVDRAVLCARGDYVSLHVEATAGNHHMVDAGFLEALKPTAVLVNTARGSLIDESALARALDDGRIAGAALDVLESETISGGSALRGRDDVVITSHLGGQTVEARQRAGLAAAENVLAVLAGDTPPSPVNQPAAAS</sequence>
<comment type="caution">
    <text evidence="7">The sequence shown here is derived from an EMBL/GenBank/DDBJ whole genome shotgun (WGS) entry which is preliminary data.</text>
</comment>
<dbReference type="SUPFAM" id="SSF51735">
    <property type="entry name" value="NAD(P)-binding Rossmann-fold domains"/>
    <property type="match status" value="1"/>
</dbReference>
<dbReference type="InterPro" id="IPR036291">
    <property type="entry name" value="NAD(P)-bd_dom_sf"/>
</dbReference>
<dbReference type="Gene3D" id="3.40.50.720">
    <property type="entry name" value="NAD(P)-binding Rossmann-like Domain"/>
    <property type="match status" value="2"/>
</dbReference>
<dbReference type="Proteomes" id="UP000325957">
    <property type="component" value="Unassembled WGS sequence"/>
</dbReference>
<keyword evidence="8" id="KW-1185">Reference proteome</keyword>
<dbReference type="CDD" id="cd12172">
    <property type="entry name" value="PGDH_like_2"/>
    <property type="match status" value="1"/>
</dbReference>
<dbReference type="AlphaFoldDB" id="A0A5J5KX26"/>
<dbReference type="RefSeq" id="WP_158034674.1">
    <property type="nucleotide sequence ID" value="NZ_ML708625.1"/>
</dbReference>
<keyword evidence="3" id="KW-0520">NAD</keyword>
<evidence type="ECO:0000313" key="8">
    <source>
        <dbReference type="Proteomes" id="UP000325957"/>
    </source>
</evidence>
<organism evidence="7 8">
    <name type="scientific">Kocuria coralli</name>
    <dbReference type="NCBI Taxonomy" id="1461025"/>
    <lineage>
        <taxon>Bacteria</taxon>
        <taxon>Bacillati</taxon>
        <taxon>Actinomycetota</taxon>
        <taxon>Actinomycetes</taxon>
        <taxon>Micrococcales</taxon>
        <taxon>Micrococcaceae</taxon>
        <taxon>Kocuria</taxon>
    </lineage>
</organism>
<evidence type="ECO:0000313" key="7">
    <source>
        <dbReference type="EMBL" id="KAA9393361.1"/>
    </source>
</evidence>
<keyword evidence="2 4" id="KW-0560">Oxidoreductase</keyword>
<reference evidence="7 8" key="1">
    <citation type="submission" date="2019-05" db="EMBL/GenBank/DDBJ databases">
        <title>Kocuria coralli sp. nov., a novel actinobacterium isolated from coral reef seawater.</title>
        <authorList>
            <person name="Li J."/>
        </authorList>
    </citation>
    <scope>NUCLEOTIDE SEQUENCE [LARGE SCALE GENOMIC DNA]</scope>
    <source>
        <strain evidence="7 8">SCSIO 13007</strain>
    </source>
</reference>
<dbReference type="PANTHER" id="PTHR42789">
    <property type="entry name" value="D-ISOMER SPECIFIC 2-HYDROXYACID DEHYDROGENASE FAMILY PROTEIN (AFU_ORTHOLOGUE AFUA_6G10090)"/>
    <property type="match status" value="1"/>
</dbReference>
<dbReference type="GO" id="GO:0051287">
    <property type="term" value="F:NAD binding"/>
    <property type="evidence" value="ECO:0007669"/>
    <property type="project" value="InterPro"/>
</dbReference>